<dbReference type="PROSITE" id="PS50930">
    <property type="entry name" value="HTH_LYTTR"/>
    <property type="match status" value="1"/>
</dbReference>
<dbReference type="InterPro" id="IPR046947">
    <property type="entry name" value="LytR-like"/>
</dbReference>
<dbReference type="Pfam" id="PF04397">
    <property type="entry name" value="LytTR"/>
    <property type="match status" value="1"/>
</dbReference>
<dbReference type="PANTHER" id="PTHR37299:SF1">
    <property type="entry name" value="STAGE 0 SPORULATION PROTEIN A HOMOLOG"/>
    <property type="match status" value="1"/>
</dbReference>
<dbReference type="Gene3D" id="3.40.50.2300">
    <property type="match status" value="1"/>
</dbReference>
<evidence type="ECO:0000256" key="1">
    <source>
        <dbReference type="ARBA" id="ARBA00018672"/>
    </source>
</evidence>
<keyword evidence="7" id="KW-1185">Reference proteome</keyword>
<organism evidence="6 7">
    <name type="scientific">Maccoyibacter intestinihominis</name>
    <dbReference type="NCBI Taxonomy" id="3133499"/>
    <lineage>
        <taxon>Bacteria</taxon>
        <taxon>Bacillati</taxon>
        <taxon>Bacillota</taxon>
        <taxon>Clostridia</taxon>
        <taxon>Lachnospirales</taxon>
        <taxon>Lachnospiraceae</taxon>
        <taxon>Maccoyibacter</taxon>
    </lineage>
</organism>
<keyword evidence="3" id="KW-0597">Phosphoprotein</keyword>
<dbReference type="Proteomes" id="UP001454489">
    <property type="component" value="Unassembled WGS sequence"/>
</dbReference>
<dbReference type="PROSITE" id="PS50110">
    <property type="entry name" value="RESPONSE_REGULATORY"/>
    <property type="match status" value="1"/>
</dbReference>
<name>A0ABV1H9F0_9FIRM</name>
<evidence type="ECO:0000313" key="6">
    <source>
        <dbReference type="EMBL" id="MEQ2556334.1"/>
    </source>
</evidence>
<evidence type="ECO:0000313" key="7">
    <source>
        <dbReference type="Proteomes" id="UP001454489"/>
    </source>
</evidence>
<sequence length="240" mass="28537">MYHIFICDDEKRFTEVLEKRVETCLKEQGQSYEIQIFYNGIEMFQAMQKKAPEILLLDIDMPEISGMELAEQIFSSNMNTNVIFVTNRDDLVFQAIHYQPFRFIRKEKLDQELDEAICHVINKLEKDEKMWEVQTKNGTEILALKNILYIESCKHYLRIRHVDGECEMRGKISNLEKWMSNYGFVQTHRSYLVNVRYMKMVRANEVELDNGEILSVSRDKAQEVKKKQMIYLRSFAYANS</sequence>
<dbReference type="SUPFAM" id="SSF52172">
    <property type="entry name" value="CheY-like"/>
    <property type="match status" value="1"/>
</dbReference>
<feature type="domain" description="HTH LytTR-type" evidence="5">
    <location>
        <begin position="131"/>
        <end position="230"/>
    </location>
</feature>
<evidence type="ECO:0000256" key="2">
    <source>
        <dbReference type="ARBA" id="ARBA00024867"/>
    </source>
</evidence>
<dbReference type="EMBL" id="JBBMEX010000001">
    <property type="protein sequence ID" value="MEQ2556334.1"/>
    <property type="molecule type" value="Genomic_DNA"/>
</dbReference>
<dbReference type="InterPro" id="IPR011006">
    <property type="entry name" value="CheY-like_superfamily"/>
</dbReference>
<dbReference type="SMART" id="SM00448">
    <property type="entry name" value="REC"/>
    <property type="match status" value="1"/>
</dbReference>
<dbReference type="GO" id="GO:0003677">
    <property type="term" value="F:DNA binding"/>
    <property type="evidence" value="ECO:0007669"/>
    <property type="project" value="UniProtKB-KW"/>
</dbReference>
<dbReference type="Gene3D" id="2.40.50.1020">
    <property type="entry name" value="LytTr DNA-binding domain"/>
    <property type="match status" value="1"/>
</dbReference>
<dbReference type="SMART" id="SM00850">
    <property type="entry name" value="LytTR"/>
    <property type="match status" value="1"/>
</dbReference>
<dbReference type="InterPro" id="IPR001789">
    <property type="entry name" value="Sig_transdc_resp-reg_receiver"/>
</dbReference>
<evidence type="ECO:0000259" key="4">
    <source>
        <dbReference type="PROSITE" id="PS50110"/>
    </source>
</evidence>
<feature type="modified residue" description="4-aspartylphosphate" evidence="3">
    <location>
        <position position="58"/>
    </location>
</feature>
<comment type="caution">
    <text evidence="6">The sequence shown here is derived from an EMBL/GenBank/DDBJ whole genome shotgun (WGS) entry which is preliminary data.</text>
</comment>
<comment type="function">
    <text evidence="2">May play the central regulatory role in sporulation. It may be an element of the effector pathway responsible for the activation of sporulation genes in response to nutritional stress. Spo0A may act in concert with spo0H (a sigma factor) to control the expression of some genes that are critical to the sporulation process.</text>
</comment>
<reference evidence="6 7" key="1">
    <citation type="submission" date="2024-03" db="EMBL/GenBank/DDBJ databases">
        <title>Human intestinal bacterial collection.</title>
        <authorList>
            <person name="Pauvert C."/>
            <person name="Hitch T.C.A."/>
            <person name="Clavel T."/>
        </authorList>
    </citation>
    <scope>NUCLEOTIDE SEQUENCE [LARGE SCALE GENOMIC DNA]</scope>
    <source>
        <strain evidence="6 7">CLA-AA-H185</strain>
    </source>
</reference>
<gene>
    <name evidence="6" type="ORF">WMO43_00355</name>
</gene>
<dbReference type="RefSeq" id="WP_353529304.1">
    <property type="nucleotide sequence ID" value="NZ_JBBMEX010000001.1"/>
</dbReference>
<feature type="domain" description="Response regulatory" evidence="4">
    <location>
        <begin position="3"/>
        <end position="121"/>
    </location>
</feature>
<dbReference type="PANTHER" id="PTHR37299">
    <property type="entry name" value="TRANSCRIPTIONAL REGULATOR-RELATED"/>
    <property type="match status" value="1"/>
</dbReference>
<keyword evidence="6" id="KW-0238">DNA-binding</keyword>
<accession>A0ABV1H9F0</accession>
<dbReference type="Pfam" id="PF00072">
    <property type="entry name" value="Response_reg"/>
    <property type="match status" value="1"/>
</dbReference>
<protein>
    <recommendedName>
        <fullName evidence="1">Stage 0 sporulation protein A homolog</fullName>
    </recommendedName>
</protein>
<proteinExistence type="predicted"/>
<dbReference type="InterPro" id="IPR007492">
    <property type="entry name" value="LytTR_DNA-bd_dom"/>
</dbReference>
<evidence type="ECO:0000256" key="3">
    <source>
        <dbReference type="PROSITE-ProRule" id="PRU00169"/>
    </source>
</evidence>
<evidence type="ECO:0000259" key="5">
    <source>
        <dbReference type="PROSITE" id="PS50930"/>
    </source>
</evidence>